<protein>
    <recommendedName>
        <fullName evidence="1">YjiS-like domain-containing protein</fullName>
    </recommendedName>
</protein>
<keyword evidence="3" id="KW-1185">Reference proteome</keyword>
<dbReference type="RefSeq" id="WP_091133730.1">
    <property type="nucleotide sequence ID" value="NZ_FMVJ01000005.1"/>
</dbReference>
<gene>
    <name evidence="2" type="ORF">SAMN02927923_01908</name>
</gene>
<evidence type="ECO:0000259" key="1">
    <source>
        <dbReference type="Pfam" id="PF06568"/>
    </source>
</evidence>
<feature type="domain" description="YjiS-like" evidence="1">
    <location>
        <begin position="39"/>
        <end position="66"/>
    </location>
</feature>
<dbReference type="AlphaFoldDB" id="A0A1G5HTT8"/>
<sequence>MMQNTASLSTSELAHYSRLVRAVARSAVKSARYFVVLTRRAATRERTHQQLTQLDARLLEDVGLEPFDVYYGWRGSSR</sequence>
<dbReference type="Proteomes" id="UP000199569">
    <property type="component" value="Unassembled WGS sequence"/>
</dbReference>
<dbReference type="STRING" id="549386.SAMN02927923_01908"/>
<reference evidence="2 3" key="1">
    <citation type="submission" date="2016-10" db="EMBL/GenBank/DDBJ databases">
        <authorList>
            <person name="de Groot N.N."/>
        </authorList>
    </citation>
    <scope>NUCLEOTIDE SEQUENCE [LARGE SCALE GENOMIC DNA]</scope>
    <source>
        <strain evidence="2 3">CGMCC 1.7666</strain>
    </source>
</reference>
<evidence type="ECO:0000313" key="3">
    <source>
        <dbReference type="Proteomes" id="UP000199569"/>
    </source>
</evidence>
<proteinExistence type="predicted"/>
<dbReference type="OrthoDB" id="8020211at2"/>
<name>A0A1G5HTT8_9HYPH</name>
<evidence type="ECO:0000313" key="2">
    <source>
        <dbReference type="EMBL" id="SCY67157.1"/>
    </source>
</evidence>
<organism evidence="2 3">
    <name type="scientific">Microvirga guangxiensis</name>
    <dbReference type="NCBI Taxonomy" id="549386"/>
    <lineage>
        <taxon>Bacteria</taxon>
        <taxon>Pseudomonadati</taxon>
        <taxon>Pseudomonadota</taxon>
        <taxon>Alphaproteobacteria</taxon>
        <taxon>Hyphomicrobiales</taxon>
        <taxon>Methylobacteriaceae</taxon>
        <taxon>Microvirga</taxon>
    </lineage>
</organism>
<dbReference type="InterPro" id="IPR009506">
    <property type="entry name" value="YjiS-like"/>
</dbReference>
<accession>A0A1G5HTT8</accession>
<dbReference type="Pfam" id="PF06568">
    <property type="entry name" value="YjiS-like"/>
    <property type="match status" value="1"/>
</dbReference>
<dbReference type="EMBL" id="FMVJ01000005">
    <property type="protein sequence ID" value="SCY67157.1"/>
    <property type="molecule type" value="Genomic_DNA"/>
</dbReference>